<dbReference type="Gene3D" id="3.40.640.10">
    <property type="entry name" value="Type I PLP-dependent aspartate aminotransferase-like (Major domain)"/>
    <property type="match status" value="1"/>
</dbReference>
<protein>
    <recommendedName>
        <fullName evidence="8">Aminotransferase DegT</fullName>
    </recommendedName>
</protein>
<dbReference type="EMBL" id="MNAN01000028">
    <property type="protein sequence ID" value="OHU95781.1"/>
    <property type="molecule type" value="Genomic_DNA"/>
</dbReference>
<proteinExistence type="inferred from homology"/>
<dbReference type="CDD" id="cd00616">
    <property type="entry name" value="AHBA_syn"/>
    <property type="match status" value="1"/>
</dbReference>
<gene>
    <name evidence="6" type="ORF">BIW53_08100</name>
</gene>
<dbReference type="STRING" id="327939.BIW53_08100"/>
<dbReference type="InterPro" id="IPR015422">
    <property type="entry name" value="PyrdxlP-dep_Trfase_small"/>
</dbReference>
<dbReference type="Gene3D" id="3.90.1150.10">
    <property type="entry name" value="Aspartate Aminotransferase, domain 1"/>
    <property type="match status" value="1"/>
</dbReference>
<dbReference type="AlphaFoldDB" id="A0A1S1NBU4"/>
<feature type="active site" description="Proton acceptor" evidence="3">
    <location>
        <position position="187"/>
    </location>
</feature>
<reference evidence="6 7" key="1">
    <citation type="submission" date="2016-10" db="EMBL/GenBank/DDBJ databases">
        <title>Pseudoalteromonas amylolytica sp. nov., isolated from the surface seawater.</title>
        <authorList>
            <person name="Wu Y.-H."/>
            <person name="Cheng H."/>
            <person name="Jin X.-B."/>
            <person name="Wang C.-S."/>
            <person name="Xu X.-W."/>
        </authorList>
    </citation>
    <scope>NUCLEOTIDE SEQUENCE [LARGE SCALE GENOMIC DNA]</scope>
    <source>
        <strain evidence="6 7">JCM 12483</strain>
    </source>
</reference>
<evidence type="ECO:0008006" key="8">
    <source>
        <dbReference type="Google" id="ProtNLM"/>
    </source>
</evidence>
<dbReference type="InterPro" id="IPR015421">
    <property type="entry name" value="PyrdxlP-dep_Trfase_major"/>
</dbReference>
<evidence type="ECO:0000256" key="3">
    <source>
        <dbReference type="PIRSR" id="PIRSR000390-1"/>
    </source>
</evidence>
<dbReference type="SUPFAM" id="SSF53383">
    <property type="entry name" value="PLP-dependent transferases"/>
    <property type="match status" value="1"/>
</dbReference>
<evidence type="ECO:0000256" key="4">
    <source>
        <dbReference type="PIRSR" id="PIRSR000390-2"/>
    </source>
</evidence>
<name>A0A1S1NBU4_9GAMM</name>
<feature type="modified residue" description="N6-(pyridoxal phosphate)lysine" evidence="4">
    <location>
        <position position="187"/>
    </location>
</feature>
<dbReference type="GO" id="GO:0000271">
    <property type="term" value="P:polysaccharide biosynthetic process"/>
    <property type="evidence" value="ECO:0007669"/>
    <property type="project" value="TreeGrafter"/>
</dbReference>
<dbReference type="PANTHER" id="PTHR30244">
    <property type="entry name" value="TRANSAMINASE"/>
    <property type="match status" value="1"/>
</dbReference>
<dbReference type="PIRSF" id="PIRSF000390">
    <property type="entry name" value="PLP_StrS"/>
    <property type="match status" value="1"/>
</dbReference>
<evidence type="ECO:0000256" key="5">
    <source>
        <dbReference type="RuleBase" id="RU004508"/>
    </source>
</evidence>
<dbReference type="GO" id="GO:0008483">
    <property type="term" value="F:transaminase activity"/>
    <property type="evidence" value="ECO:0007669"/>
    <property type="project" value="TreeGrafter"/>
</dbReference>
<keyword evidence="7" id="KW-1185">Reference proteome</keyword>
<organism evidence="6 7">
    <name type="scientific">Pseudoalteromonas byunsanensis</name>
    <dbReference type="NCBI Taxonomy" id="327939"/>
    <lineage>
        <taxon>Bacteria</taxon>
        <taxon>Pseudomonadati</taxon>
        <taxon>Pseudomonadota</taxon>
        <taxon>Gammaproteobacteria</taxon>
        <taxon>Alteromonadales</taxon>
        <taxon>Pseudoalteromonadaceae</taxon>
        <taxon>Pseudoalteromonas</taxon>
    </lineage>
</organism>
<dbReference type="InterPro" id="IPR015424">
    <property type="entry name" value="PyrdxlP-dep_Trfase"/>
</dbReference>
<dbReference type="RefSeq" id="WP_070991355.1">
    <property type="nucleotide sequence ID" value="NZ_CBCSHD010000001.1"/>
</dbReference>
<sequence>MSQNKIPFLDLSITQAEKQSLLEAVERVFDHGIFILGPEHDQFESQVAKYADRKHAICVGSGTDALYLTFKCLGIGAGDEIITTPLSWIASVNSFALLGAEPVFVDIQSDLNISPEHIEAAITSKTKAILAVDYAGLPCEYDKLKEIASKHNLLLIEDGSQAFGANYKGQKVGSFGIASCISLNPMKSLAACGEAGVILTDCDELAEKLVVARYNGMVNKSHCYEAGINGRMDTLQAAILLEKIKSFEHKIAIRRENAEFYNQRLKGLVETPTCPTYSEHAHFLYLIGHPKRDDLYQFLENAGVEARIRDNILICDQPAYQHANHEGLVLARELVATKLAIPVSEKLTPEQRERICNLIEQFCEAL</sequence>
<evidence type="ECO:0000256" key="1">
    <source>
        <dbReference type="ARBA" id="ARBA00022898"/>
    </source>
</evidence>
<comment type="caution">
    <text evidence="6">The sequence shown here is derived from an EMBL/GenBank/DDBJ whole genome shotgun (WGS) entry which is preliminary data.</text>
</comment>
<comment type="similarity">
    <text evidence="2 5">Belongs to the DegT/DnrJ/EryC1 family.</text>
</comment>
<evidence type="ECO:0000313" key="7">
    <source>
        <dbReference type="Proteomes" id="UP000180253"/>
    </source>
</evidence>
<keyword evidence="1 4" id="KW-0663">Pyridoxal phosphate</keyword>
<dbReference type="GO" id="GO:0030170">
    <property type="term" value="F:pyridoxal phosphate binding"/>
    <property type="evidence" value="ECO:0007669"/>
    <property type="project" value="TreeGrafter"/>
</dbReference>
<evidence type="ECO:0000256" key="2">
    <source>
        <dbReference type="ARBA" id="ARBA00037999"/>
    </source>
</evidence>
<evidence type="ECO:0000313" key="6">
    <source>
        <dbReference type="EMBL" id="OHU95781.1"/>
    </source>
</evidence>
<dbReference type="Pfam" id="PF01041">
    <property type="entry name" value="DegT_DnrJ_EryC1"/>
    <property type="match status" value="1"/>
</dbReference>
<dbReference type="Proteomes" id="UP000180253">
    <property type="component" value="Unassembled WGS sequence"/>
</dbReference>
<dbReference type="InterPro" id="IPR000653">
    <property type="entry name" value="DegT/StrS_aminotransferase"/>
</dbReference>
<dbReference type="PANTHER" id="PTHR30244:SF36">
    <property type="entry name" value="3-OXO-GLUCOSE-6-PHOSPHATE:GLUTAMATE AMINOTRANSFERASE"/>
    <property type="match status" value="1"/>
</dbReference>
<accession>A0A1S1NBU4</accession>